<proteinExistence type="predicted"/>
<reference evidence="2" key="1">
    <citation type="submission" date="2017-11" db="EMBL/GenBank/DDBJ databases">
        <authorList>
            <person name="Watanabe M."/>
            <person name="Kojima H."/>
        </authorList>
    </citation>
    <scope>NUCLEOTIDE SEQUENCE [LARGE SCALE GENOMIC DNA]</scope>
    <source>
        <strain evidence="2">Tokyo 01</strain>
    </source>
</reference>
<evidence type="ECO:0000313" key="2">
    <source>
        <dbReference type="Proteomes" id="UP000288096"/>
    </source>
</evidence>
<dbReference type="EMBL" id="BEXT01000001">
    <property type="protein sequence ID" value="GBC61857.1"/>
    <property type="molecule type" value="Genomic_DNA"/>
</dbReference>
<dbReference type="Proteomes" id="UP000288096">
    <property type="component" value="Unassembled WGS sequence"/>
</dbReference>
<dbReference type="AlphaFoldDB" id="A0A401FY07"/>
<sequence length="52" mass="5995">MIRMVMGDEKIGLSRVDSQFFHSRFHGLKGFITIEARVNDKISFIRPDEIGV</sequence>
<comment type="caution">
    <text evidence="1">The sequence shown here is derived from an EMBL/GenBank/DDBJ whole genome shotgun (WGS) entry which is preliminary data.</text>
</comment>
<organism evidence="1 2">
    <name type="scientific">Desulfonema ishimotonii</name>
    <dbReference type="NCBI Taxonomy" id="45657"/>
    <lineage>
        <taxon>Bacteria</taxon>
        <taxon>Pseudomonadati</taxon>
        <taxon>Thermodesulfobacteriota</taxon>
        <taxon>Desulfobacteria</taxon>
        <taxon>Desulfobacterales</taxon>
        <taxon>Desulfococcaceae</taxon>
        <taxon>Desulfonema</taxon>
    </lineage>
</organism>
<accession>A0A401FY07</accession>
<protein>
    <submittedName>
        <fullName evidence="1">Uncharacterized protein</fullName>
    </submittedName>
</protein>
<evidence type="ECO:0000313" key="1">
    <source>
        <dbReference type="EMBL" id="GBC61857.1"/>
    </source>
</evidence>
<name>A0A401FY07_9BACT</name>
<keyword evidence="2" id="KW-1185">Reference proteome</keyword>
<gene>
    <name evidence="1" type="ORF">DENIS_2819</name>
</gene>
<reference evidence="2" key="2">
    <citation type="submission" date="2019-01" db="EMBL/GenBank/DDBJ databases">
        <title>Genome sequence of Desulfonema ishimotonii strain Tokyo 01.</title>
        <authorList>
            <person name="Fukui M."/>
        </authorList>
    </citation>
    <scope>NUCLEOTIDE SEQUENCE [LARGE SCALE GENOMIC DNA]</scope>
    <source>
        <strain evidence="2">Tokyo 01</strain>
    </source>
</reference>